<dbReference type="GO" id="GO:0020037">
    <property type="term" value="F:heme binding"/>
    <property type="evidence" value="ECO:0007669"/>
    <property type="project" value="InterPro"/>
</dbReference>
<keyword evidence="3" id="KW-0479">Metal-binding</keyword>
<dbReference type="Gene3D" id="1.10.630.10">
    <property type="entry name" value="Cytochrome P450"/>
    <property type="match status" value="1"/>
</dbReference>
<keyword evidence="4" id="KW-0812">Transmembrane</keyword>
<dbReference type="PRINTS" id="PR00385">
    <property type="entry name" value="P450"/>
</dbReference>
<dbReference type="InterPro" id="IPR050121">
    <property type="entry name" value="Cytochrome_P450_monoxygenase"/>
</dbReference>
<keyword evidence="3" id="KW-0503">Monooxygenase</keyword>
<comment type="cofactor">
    <cofactor evidence="1">
        <name>heme</name>
        <dbReference type="ChEBI" id="CHEBI:30413"/>
    </cofactor>
</comment>
<feature type="transmembrane region" description="Helical" evidence="4">
    <location>
        <begin position="42"/>
        <end position="64"/>
    </location>
</feature>
<comment type="similarity">
    <text evidence="2 3">Belongs to the cytochrome P450 family.</text>
</comment>
<dbReference type="EMBL" id="LN714486">
    <property type="protein sequence ID" value="CEL70157.1"/>
    <property type="molecule type" value="Genomic_DNA"/>
</dbReference>
<evidence type="ECO:0000256" key="3">
    <source>
        <dbReference type="RuleBase" id="RU000461"/>
    </source>
</evidence>
<dbReference type="GO" id="GO:0004497">
    <property type="term" value="F:monooxygenase activity"/>
    <property type="evidence" value="ECO:0007669"/>
    <property type="project" value="UniProtKB-KW"/>
</dbReference>
<keyword evidence="3" id="KW-0349">Heme</keyword>
<gene>
    <name evidence="5" type="ORF">BN1204_058440</name>
</gene>
<dbReference type="PANTHER" id="PTHR24305:SF166">
    <property type="entry name" value="CYTOCHROME P450 12A4, MITOCHONDRIAL-RELATED"/>
    <property type="match status" value="1"/>
</dbReference>
<keyword evidence="4" id="KW-1133">Transmembrane helix</keyword>
<dbReference type="AlphaFoldDB" id="A0A0F7UPT5"/>
<evidence type="ECO:0000313" key="5">
    <source>
        <dbReference type="EMBL" id="CEL70157.1"/>
    </source>
</evidence>
<evidence type="ECO:0000256" key="1">
    <source>
        <dbReference type="ARBA" id="ARBA00001971"/>
    </source>
</evidence>
<keyword evidence="3" id="KW-0560">Oxidoreductase</keyword>
<dbReference type="PROSITE" id="PS00086">
    <property type="entry name" value="CYTOCHROME_P450"/>
    <property type="match status" value="1"/>
</dbReference>
<dbReference type="InterPro" id="IPR036396">
    <property type="entry name" value="Cyt_P450_sf"/>
</dbReference>
<dbReference type="InterPro" id="IPR001128">
    <property type="entry name" value="Cyt_P450"/>
</dbReference>
<reference evidence="5" key="1">
    <citation type="journal article" date="2015" name="PLoS ONE">
        <title>Comprehensive Evaluation of Toxoplasma gondii VEG and Neospora caninum LIV Genomes with Tachyzoite Stage Transcriptome and Proteome Defines Novel Transcript Features.</title>
        <authorList>
            <person name="Ramaprasad A."/>
            <person name="Mourier T."/>
            <person name="Naeem R."/>
            <person name="Malas T.B."/>
            <person name="Moussa E."/>
            <person name="Panigrahi A."/>
            <person name="Vermont S.J."/>
            <person name="Otto T.D."/>
            <person name="Wastling J."/>
            <person name="Pain A."/>
        </authorList>
    </citation>
    <scope>NUCLEOTIDE SEQUENCE</scope>
    <source>
        <strain evidence="5">Liverpool</strain>
    </source>
</reference>
<name>A0A0F7UPT5_NEOCL</name>
<keyword evidence="4" id="KW-0472">Membrane</keyword>
<keyword evidence="3" id="KW-0408">Iron</keyword>
<dbReference type="PANTHER" id="PTHR24305">
    <property type="entry name" value="CYTOCHROME P450"/>
    <property type="match status" value="1"/>
</dbReference>
<dbReference type="GO" id="GO:0016705">
    <property type="term" value="F:oxidoreductase activity, acting on paired donors, with incorporation or reduction of molecular oxygen"/>
    <property type="evidence" value="ECO:0007669"/>
    <property type="project" value="InterPro"/>
</dbReference>
<accession>A0A0F7UPT5</accession>
<dbReference type="InterPro" id="IPR017972">
    <property type="entry name" value="Cyt_P450_CS"/>
</dbReference>
<sequence length="553" mass="61718">MSELTAGSDMFSAIPAGVQQVIRNVVFWGATDETAQKWRLRVLGVGAVAVAGAASWVYLIYPFLQHMKVRNLPQPGTSTWLNGDKKELEKHVKGGEKRRYFSRLRQTVGPNCFIRLPLQFSLASLTKNPFGLLFVTSDWNVIQELTTQSGSLVRNPEWVQAFEVISDSVIATDSEQTARFHRRILSTFTTHTAANGTMKPLMDLLDLLRRDLVALNDTRAVDALQLTRLAMFDLWLNLLTGRQGHHALTASGHLALTPNRIETGALPYSTVEAIMTMTRFHKENYELLFLPTDSSAVTSTAAHKALVQQYKAVVNAAPVILTQMLDEKNQQALLPRILAAEDSVTRRGLAADEIRDSAALLFLASENTALPIVWALYELAKDQALQQRIHTATRVEDLTVIDSTDQLISRLGEVLNLFLEALRFYALPILSRSASSPIQLKSADLTIPAGTVVLVDNYSLTRDETLWGQDANVFNPDRFSGKIWQQAPWLPFGFGSRKCIGERVAVTHAVLFLAVVVRYFALELDTNSMPPEPVERQFLTPDKPVMLRFRPRV</sequence>
<dbReference type="SUPFAM" id="SSF48264">
    <property type="entry name" value="Cytochrome P450"/>
    <property type="match status" value="1"/>
</dbReference>
<dbReference type="Pfam" id="PF00067">
    <property type="entry name" value="p450"/>
    <property type="match status" value="1"/>
</dbReference>
<organism evidence="5">
    <name type="scientific">Neospora caninum (strain Liverpool)</name>
    <dbReference type="NCBI Taxonomy" id="572307"/>
    <lineage>
        <taxon>Eukaryota</taxon>
        <taxon>Sar</taxon>
        <taxon>Alveolata</taxon>
        <taxon>Apicomplexa</taxon>
        <taxon>Conoidasida</taxon>
        <taxon>Coccidia</taxon>
        <taxon>Eucoccidiorida</taxon>
        <taxon>Eimeriorina</taxon>
        <taxon>Sarcocystidae</taxon>
        <taxon>Neospora</taxon>
    </lineage>
</organism>
<evidence type="ECO:0000256" key="2">
    <source>
        <dbReference type="ARBA" id="ARBA00010617"/>
    </source>
</evidence>
<dbReference type="GO" id="GO:0005506">
    <property type="term" value="F:iron ion binding"/>
    <property type="evidence" value="ECO:0007669"/>
    <property type="project" value="InterPro"/>
</dbReference>
<proteinExistence type="inferred from homology"/>
<protein>
    <submittedName>
        <fullName evidence="5">Os02g0824100 protein, related</fullName>
    </submittedName>
</protein>
<evidence type="ECO:0000256" key="4">
    <source>
        <dbReference type="SAM" id="Phobius"/>
    </source>
</evidence>
<dbReference type="CDD" id="cd00302">
    <property type="entry name" value="cytochrome_P450"/>
    <property type="match status" value="1"/>
</dbReference>